<accession>M2N2L4</accession>
<dbReference type="InterPro" id="IPR036396">
    <property type="entry name" value="Cyt_P450_sf"/>
</dbReference>
<dbReference type="GO" id="GO:0020037">
    <property type="term" value="F:heme binding"/>
    <property type="evidence" value="ECO:0007669"/>
    <property type="project" value="InterPro"/>
</dbReference>
<dbReference type="GO" id="GO:0016705">
    <property type="term" value="F:oxidoreductase activity, acting on paired donors, with incorporation or reduction of molecular oxygen"/>
    <property type="evidence" value="ECO:0007669"/>
    <property type="project" value="InterPro"/>
</dbReference>
<protein>
    <submittedName>
        <fullName evidence="5">Uncharacterized protein</fullName>
    </submittedName>
</protein>
<dbReference type="Proteomes" id="UP000011761">
    <property type="component" value="Unassembled WGS sequence"/>
</dbReference>
<dbReference type="PANTHER" id="PTHR46300">
    <property type="entry name" value="P450, PUTATIVE (EUROFUNG)-RELATED-RELATED"/>
    <property type="match status" value="1"/>
</dbReference>
<keyword evidence="4" id="KW-0408">Iron</keyword>
<evidence type="ECO:0000256" key="3">
    <source>
        <dbReference type="ARBA" id="ARBA00023002"/>
    </source>
</evidence>
<dbReference type="GO" id="GO:0004497">
    <property type="term" value="F:monooxygenase activity"/>
    <property type="evidence" value="ECO:0007669"/>
    <property type="project" value="InterPro"/>
</dbReference>
<evidence type="ECO:0000256" key="2">
    <source>
        <dbReference type="ARBA" id="ARBA00022723"/>
    </source>
</evidence>
<dbReference type="EMBL" id="KB445560">
    <property type="protein sequence ID" value="EMC93219.1"/>
    <property type="molecule type" value="Genomic_DNA"/>
</dbReference>
<dbReference type="KEGG" id="bcom:BAUCODRAFT_75946"/>
<dbReference type="AlphaFoldDB" id="M2N2L4"/>
<proteinExistence type="inferred from homology"/>
<evidence type="ECO:0000256" key="4">
    <source>
        <dbReference type="ARBA" id="ARBA00023004"/>
    </source>
</evidence>
<dbReference type="InterPro" id="IPR050364">
    <property type="entry name" value="Cytochrome_P450_fung"/>
</dbReference>
<dbReference type="GO" id="GO:0005506">
    <property type="term" value="F:iron ion binding"/>
    <property type="evidence" value="ECO:0007669"/>
    <property type="project" value="InterPro"/>
</dbReference>
<dbReference type="OrthoDB" id="1103324at2759"/>
<evidence type="ECO:0000313" key="5">
    <source>
        <dbReference type="EMBL" id="EMC93219.1"/>
    </source>
</evidence>
<comment type="similarity">
    <text evidence="1">Belongs to the cytochrome P450 family.</text>
</comment>
<dbReference type="PANTHER" id="PTHR46300:SF8">
    <property type="entry name" value="CYTOCHROME P450 2E1"/>
    <property type="match status" value="1"/>
</dbReference>
<reference evidence="5 6" key="1">
    <citation type="journal article" date="2012" name="PLoS Pathog.">
        <title>Diverse lifestyles and strategies of plant pathogenesis encoded in the genomes of eighteen Dothideomycetes fungi.</title>
        <authorList>
            <person name="Ohm R.A."/>
            <person name="Feau N."/>
            <person name="Henrissat B."/>
            <person name="Schoch C.L."/>
            <person name="Horwitz B.A."/>
            <person name="Barry K.W."/>
            <person name="Condon B.J."/>
            <person name="Copeland A.C."/>
            <person name="Dhillon B."/>
            <person name="Glaser F."/>
            <person name="Hesse C.N."/>
            <person name="Kosti I."/>
            <person name="LaButti K."/>
            <person name="Lindquist E.A."/>
            <person name="Lucas S."/>
            <person name="Salamov A.A."/>
            <person name="Bradshaw R.E."/>
            <person name="Ciuffetti L."/>
            <person name="Hamelin R.C."/>
            <person name="Kema G.H.J."/>
            <person name="Lawrence C."/>
            <person name="Scott J.A."/>
            <person name="Spatafora J.W."/>
            <person name="Turgeon B.G."/>
            <person name="de Wit P.J.G.M."/>
            <person name="Zhong S."/>
            <person name="Goodwin S.B."/>
            <person name="Grigoriev I.V."/>
        </authorList>
    </citation>
    <scope>NUCLEOTIDE SEQUENCE [LARGE SCALE GENOMIC DNA]</scope>
    <source>
        <strain evidence="5 6">UAMH 10762</strain>
    </source>
</reference>
<organism evidence="5 6">
    <name type="scientific">Baudoinia panamericana (strain UAMH 10762)</name>
    <name type="common">Angels' share fungus</name>
    <name type="synonym">Baudoinia compniacensis (strain UAMH 10762)</name>
    <dbReference type="NCBI Taxonomy" id="717646"/>
    <lineage>
        <taxon>Eukaryota</taxon>
        <taxon>Fungi</taxon>
        <taxon>Dikarya</taxon>
        <taxon>Ascomycota</taxon>
        <taxon>Pezizomycotina</taxon>
        <taxon>Dothideomycetes</taxon>
        <taxon>Dothideomycetidae</taxon>
        <taxon>Mycosphaerellales</taxon>
        <taxon>Teratosphaeriaceae</taxon>
        <taxon>Baudoinia</taxon>
    </lineage>
</organism>
<dbReference type="Pfam" id="PF00067">
    <property type="entry name" value="p450"/>
    <property type="match status" value="1"/>
</dbReference>
<name>M2N2L4_BAUPA</name>
<keyword evidence="3" id="KW-0560">Oxidoreductase</keyword>
<keyword evidence="6" id="KW-1185">Reference proteome</keyword>
<evidence type="ECO:0000256" key="1">
    <source>
        <dbReference type="ARBA" id="ARBA00010617"/>
    </source>
</evidence>
<dbReference type="GeneID" id="19116991"/>
<dbReference type="Gene3D" id="1.10.630.10">
    <property type="entry name" value="Cytochrome P450"/>
    <property type="match status" value="1"/>
</dbReference>
<dbReference type="HOGENOM" id="CLU_3019756_0_0_1"/>
<dbReference type="RefSeq" id="XP_007679372.1">
    <property type="nucleotide sequence ID" value="XM_007681182.1"/>
</dbReference>
<gene>
    <name evidence="5" type="ORF">BAUCODRAFT_75946</name>
</gene>
<evidence type="ECO:0000313" key="6">
    <source>
        <dbReference type="Proteomes" id="UP000011761"/>
    </source>
</evidence>
<keyword evidence="2" id="KW-0479">Metal-binding</keyword>
<sequence length="56" mass="6394">PCVYDVPNMPVLRAVVRETSRWRPPIAFGVPHITNQDNVYNGYHIAKGKWRANASM</sequence>
<dbReference type="SUPFAM" id="SSF48264">
    <property type="entry name" value="Cytochrome P450"/>
    <property type="match status" value="1"/>
</dbReference>
<feature type="non-terminal residue" evidence="5">
    <location>
        <position position="1"/>
    </location>
</feature>
<dbReference type="InterPro" id="IPR001128">
    <property type="entry name" value="Cyt_P450"/>
</dbReference>